<name>A0A9P1JL07_BACAS</name>
<dbReference type="AlphaFoldDB" id="A0A9P1JL07"/>
<evidence type="ECO:0000313" key="3">
    <source>
        <dbReference type="Proteomes" id="UP000006562"/>
    </source>
</evidence>
<dbReference type="KEGG" id="bao:BAMF_3890"/>
<proteinExistence type="predicted"/>
<organism evidence="2 3">
    <name type="scientific">Bacillus amyloliquefaciens (strain ATCC 23350 / DSM 7 / BCRC 11601 / CCUG 28519 / NBRC 15535 / NRRL B-14393 / F)</name>
    <dbReference type="NCBI Taxonomy" id="692420"/>
    <lineage>
        <taxon>Bacteria</taxon>
        <taxon>Bacillati</taxon>
        <taxon>Bacillota</taxon>
        <taxon>Bacilli</taxon>
        <taxon>Bacillales</taxon>
        <taxon>Bacillaceae</taxon>
        <taxon>Bacillus</taxon>
        <taxon>Bacillus amyloliquefaciens group</taxon>
    </lineage>
</organism>
<dbReference type="EMBL" id="FN597644">
    <property type="protein sequence ID" value="CBI45016.1"/>
    <property type="molecule type" value="Genomic_DNA"/>
</dbReference>
<feature type="domain" description="N-acetyltransferase" evidence="1">
    <location>
        <begin position="1"/>
        <end position="144"/>
    </location>
</feature>
<dbReference type="InterPro" id="IPR039143">
    <property type="entry name" value="GNPNAT1-like"/>
</dbReference>
<protein>
    <submittedName>
        <fullName evidence="2">Acetyltransferase</fullName>
    </submittedName>
</protein>
<evidence type="ECO:0000313" key="2">
    <source>
        <dbReference type="EMBL" id="CBI45016.1"/>
    </source>
</evidence>
<sequence length="157" mass="18120">MKIKRITTEIDLQTAFDIRKTVFIEEQQVPESDEFDQFDTLQEQCRHILVFHENQPVGTGRVRIVNHTGKLERICILKPYRKYGLGKVMIRELENIVKEKGITQCKLHGQTHAEGFYHKLGYQTSSPEFMEDGIPHVLMTKELASPNDSETSGSLLF</sequence>
<dbReference type="SUPFAM" id="SSF55729">
    <property type="entry name" value="Acyl-CoA N-acyltransferases (Nat)"/>
    <property type="match status" value="1"/>
</dbReference>
<dbReference type="PROSITE" id="PS51186">
    <property type="entry name" value="GNAT"/>
    <property type="match status" value="1"/>
</dbReference>
<gene>
    <name evidence="2" type="primary">yyaT</name>
    <name evidence="2" type="ordered locus">BAMF_3890</name>
</gene>
<dbReference type="RefSeq" id="WP_013354249.1">
    <property type="nucleotide sequence ID" value="NC_014551.1"/>
</dbReference>
<dbReference type="InterPro" id="IPR016181">
    <property type="entry name" value="Acyl_CoA_acyltransferase"/>
</dbReference>
<dbReference type="InterPro" id="IPR000182">
    <property type="entry name" value="GNAT_dom"/>
</dbReference>
<dbReference type="PANTHER" id="PTHR13355:SF9">
    <property type="entry name" value="ACETYLTRANSFERASE BSU40680-RELATED"/>
    <property type="match status" value="1"/>
</dbReference>
<dbReference type="PANTHER" id="PTHR13355">
    <property type="entry name" value="GLUCOSAMINE 6-PHOSPHATE N-ACETYLTRANSFERASE"/>
    <property type="match status" value="1"/>
</dbReference>
<keyword evidence="3" id="KW-1185">Reference proteome</keyword>
<dbReference type="Proteomes" id="UP000006562">
    <property type="component" value="Chromosome"/>
</dbReference>
<dbReference type="Gene3D" id="3.40.630.30">
    <property type="match status" value="1"/>
</dbReference>
<dbReference type="CDD" id="cd04301">
    <property type="entry name" value="NAT_SF"/>
    <property type="match status" value="1"/>
</dbReference>
<dbReference type="Pfam" id="PF13673">
    <property type="entry name" value="Acetyltransf_10"/>
    <property type="match status" value="1"/>
</dbReference>
<reference evidence="2 3" key="1">
    <citation type="journal article" date="2011" name="Int. J. Syst. Evol. Microbiol.">
        <title>Relationship of Bacillus amyloliquefaciens clades associated with strains DSM 7T and FZB42T: a proposal for Bacillus amyloliquefaciens subsp. amyloliquefaciens subsp. nov. and Bacillus amyloliquefaciens subsp. plantarum subsp. nov. based on complete genome sequence comparisons.</title>
        <authorList>
            <person name="Borriss R."/>
            <person name="Chen X.H."/>
            <person name="Rueckert C."/>
            <person name="Blom J."/>
            <person name="Becker A."/>
            <person name="Baumgarth B."/>
            <person name="Fan B."/>
            <person name="Pukall R."/>
            <person name="Schumann P."/>
            <person name="Sproer C."/>
            <person name="Junge H."/>
            <person name="Vater J."/>
            <person name="Puhler A."/>
            <person name="Klenk H.P."/>
        </authorList>
    </citation>
    <scope>NUCLEOTIDE SEQUENCE [LARGE SCALE GENOMIC DNA]</scope>
    <source>
        <strain evidence="3">DSM 7</strain>
    </source>
</reference>
<accession>A0A9P1JL07</accession>
<dbReference type="GO" id="GO:0004343">
    <property type="term" value="F:glucosamine 6-phosphate N-acetyltransferase activity"/>
    <property type="evidence" value="ECO:0007669"/>
    <property type="project" value="TreeGrafter"/>
</dbReference>
<reference evidence="3" key="2">
    <citation type="journal article" date="2011" name="J. Biotechnol.">
        <title>Genome sequence of B. amyloliquefaciens type strain DSM7(T) reveals differences to plant-associated B. amyloliquefaciens FZB42.</title>
        <authorList>
            <person name="Ruckert C."/>
            <person name="Blom J."/>
            <person name="Chen X."/>
            <person name="Reva O."/>
            <person name="Borriss R."/>
        </authorList>
    </citation>
    <scope>NUCLEOTIDE SEQUENCE [LARGE SCALE GENOMIC DNA]</scope>
    <source>
        <strain evidence="3">DSM 7</strain>
    </source>
</reference>
<evidence type="ECO:0000259" key="1">
    <source>
        <dbReference type="PROSITE" id="PS51186"/>
    </source>
</evidence>